<dbReference type="PANTHER" id="PTHR15032">
    <property type="entry name" value="N-ACYL-PHOSPHATIDYLETHANOLAMINE-HYDROLYZING PHOSPHOLIPASE D"/>
    <property type="match status" value="1"/>
</dbReference>
<name>A0A8J3AY78_9BURK</name>
<dbReference type="RefSeq" id="WP_188380876.1">
    <property type="nucleotide sequence ID" value="NZ_BMDI01000001.1"/>
</dbReference>
<accession>A0A8J3AY78</accession>
<dbReference type="Gene3D" id="3.60.15.10">
    <property type="entry name" value="Ribonuclease Z/Hydroxyacylglutathione hydrolase-like"/>
    <property type="match status" value="1"/>
</dbReference>
<dbReference type="Proteomes" id="UP000642180">
    <property type="component" value="Unassembled WGS sequence"/>
</dbReference>
<keyword evidence="4" id="KW-1185">Reference proteome</keyword>
<feature type="signal peptide" evidence="1">
    <location>
        <begin position="1"/>
        <end position="25"/>
    </location>
</feature>
<dbReference type="EMBL" id="BMDI01000001">
    <property type="protein sequence ID" value="GGI19184.1"/>
    <property type="molecule type" value="Genomic_DNA"/>
</dbReference>
<dbReference type="AlphaFoldDB" id="A0A8J3AY78"/>
<evidence type="ECO:0000259" key="2">
    <source>
        <dbReference type="Pfam" id="PF12706"/>
    </source>
</evidence>
<dbReference type="PANTHER" id="PTHR15032:SF4">
    <property type="entry name" value="N-ACYL-PHOSPHATIDYLETHANOLAMINE-HYDROLYZING PHOSPHOLIPASE D"/>
    <property type="match status" value="1"/>
</dbReference>
<dbReference type="InterPro" id="IPR036866">
    <property type="entry name" value="RibonucZ/Hydroxyglut_hydro"/>
</dbReference>
<comment type="caution">
    <text evidence="3">The sequence shown here is derived from an EMBL/GenBank/DDBJ whole genome shotgun (WGS) entry which is preliminary data.</text>
</comment>
<reference evidence="4" key="1">
    <citation type="journal article" date="2019" name="Int. J. Syst. Evol. Microbiol.">
        <title>The Global Catalogue of Microorganisms (GCM) 10K type strain sequencing project: providing services to taxonomists for standard genome sequencing and annotation.</title>
        <authorList>
            <consortium name="The Broad Institute Genomics Platform"/>
            <consortium name="The Broad Institute Genome Sequencing Center for Infectious Disease"/>
            <person name="Wu L."/>
            <person name="Ma J."/>
        </authorList>
    </citation>
    <scope>NUCLEOTIDE SEQUENCE [LARGE SCALE GENOMIC DNA]</scope>
    <source>
        <strain evidence="4">CCM 2767</strain>
    </source>
</reference>
<evidence type="ECO:0000313" key="3">
    <source>
        <dbReference type="EMBL" id="GGI19184.1"/>
    </source>
</evidence>
<proteinExistence type="predicted"/>
<dbReference type="GO" id="GO:0005737">
    <property type="term" value="C:cytoplasm"/>
    <property type="evidence" value="ECO:0007669"/>
    <property type="project" value="TreeGrafter"/>
</dbReference>
<keyword evidence="1" id="KW-0732">Signal</keyword>
<sequence length="358" mass="40667">MRKFLVITTGIALVVAFFLTMNASATIDYTASPQFQNGKFRNVKDGKRPTWQETPGLWWRFLFGKNEGTEPSAPLDVVPIVPQQWRDADSGTIWRLGHSTILMKFDGRFWLTDPVFSERASPVQWMGPKRFHRPPIDLADMPPLDVVIISHDHYDHLDKASVLALAERTRQFVTALGVGDLLIEWGVPANKVRQLDWWQSLNEDGITVTATPAQHFSGRSLFSGNATLWASWVIATPQYKLFFSGDTGYFDGFREIGERFGPFDLTMLEAGAYDPMWAGVHMLPEQVLQAHQDLGGKWMMPIHNSTFPLAFHPWREPLERVFAGAAERNIALSTPRVGEPLQLDKIETFTPWWRDADN</sequence>
<gene>
    <name evidence="3" type="ORF">GCM10008066_17810</name>
</gene>
<feature type="domain" description="Metallo-beta-lactamase" evidence="2">
    <location>
        <begin position="111"/>
        <end position="303"/>
    </location>
</feature>
<dbReference type="InterPro" id="IPR001279">
    <property type="entry name" value="Metallo-B-lactamas"/>
</dbReference>
<dbReference type="GO" id="GO:0016787">
    <property type="term" value="F:hydrolase activity"/>
    <property type="evidence" value="ECO:0007669"/>
    <property type="project" value="UniProtKB-KW"/>
</dbReference>
<dbReference type="Pfam" id="PF12706">
    <property type="entry name" value="Lactamase_B_2"/>
    <property type="match status" value="1"/>
</dbReference>
<protein>
    <submittedName>
        <fullName evidence="3">Hydrolase</fullName>
    </submittedName>
</protein>
<dbReference type="SUPFAM" id="SSF56281">
    <property type="entry name" value="Metallo-hydrolase/oxidoreductase"/>
    <property type="match status" value="1"/>
</dbReference>
<feature type="chain" id="PRO_5035327517" evidence="1">
    <location>
        <begin position="26"/>
        <end position="358"/>
    </location>
</feature>
<keyword evidence="3" id="KW-0378">Hydrolase</keyword>
<evidence type="ECO:0000256" key="1">
    <source>
        <dbReference type="SAM" id="SignalP"/>
    </source>
</evidence>
<organism evidence="3 4">
    <name type="scientific">Oxalicibacterium faecigallinarum</name>
    <dbReference type="NCBI Taxonomy" id="573741"/>
    <lineage>
        <taxon>Bacteria</taxon>
        <taxon>Pseudomonadati</taxon>
        <taxon>Pseudomonadota</taxon>
        <taxon>Betaproteobacteria</taxon>
        <taxon>Burkholderiales</taxon>
        <taxon>Oxalobacteraceae</taxon>
        <taxon>Oxalicibacterium</taxon>
    </lineage>
</organism>
<evidence type="ECO:0000313" key="4">
    <source>
        <dbReference type="Proteomes" id="UP000642180"/>
    </source>
</evidence>